<keyword evidence="2" id="KW-1185">Reference proteome</keyword>
<keyword evidence="3" id="KW-0969">Cilium</keyword>
<dbReference type="KEGG" id="pbi:103063437"/>
<dbReference type="GO" id="GO:0060271">
    <property type="term" value="P:cilium assembly"/>
    <property type="evidence" value="ECO:0007669"/>
    <property type="project" value="TreeGrafter"/>
</dbReference>
<dbReference type="AlphaFoldDB" id="A0A9F2R443"/>
<accession>A0A9F2R443</accession>
<feature type="region of interest" description="Disordered" evidence="1">
    <location>
        <begin position="140"/>
        <end position="175"/>
    </location>
</feature>
<feature type="compositionally biased region" description="Basic and acidic residues" evidence="1">
    <location>
        <begin position="151"/>
        <end position="160"/>
    </location>
</feature>
<dbReference type="Proteomes" id="UP000695026">
    <property type="component" value="Unplaced"/>
</dbReference>
<keyword evidence="3" id="KW-0282">Flagellum</keyword>
<organism evidence="2 3">
    <name type="scientific">Python bivittatus</name>
    <name type="common">Burmese python</name>
    <name type="synonym">Python molurus bivittatus</name>
    <dbReference type="NCBI Taxonomy" id="176946"/>
    <lineage>
        <taxon>Eukaryota</taxon>
        <taxon>Metazoa</taxon>
        <taxon>Chordata</taxon>
        <taxon>Craniata</taxon>
        <taxon>Vertebrata</taxon>
        <taxon>Euteleostomi</taxon>
        <taxon>Lepidosauria</taxon>
        <taxon>Squamata</taxon>
        <taxon>Bifurcata</taxon>
        <taxon>Unidentata</taxon>
        <taxon>Episquamata</taxon>
        <taxon>Toxicofera</taxon>
        <taxon>Serpentes</taxon>
        <taxon>Henophidia</taxon>
        <taxon>Pythonidae</taxon>
        <taxon>Python</taxon>
    </lineage>
</organism>
<dbReference type="RefSeq" id="XP_007435393.1">
    <property type="nucleotide sequence ID" value="XM_007435331.1"/>
</dbReference>
<reference evidence="3" key="1">
    <citation type="submission" date="2025-08" db="UniProtKB">
        <authorList>
            <consortium name="RefSeq"/>
        </authorList>
    </citation>
    <scope>IDENTIFICATION</scope>
    <source>
        <tissue evidence="3">Liver</tissue>
    </source>
</reference>
<feature type="non-terminal residue" evidence="3">
    <location>
        <position position="841"/>
    </location>
</feature>
<dbReference type="InterPro" id="IPR027912">
    <property type="entry name" value="CFAP54"/>
</dbReference>
<dbReference type="GeneID" id="103063437"/>
<protein>
    <submittedName>
        <fullName evidence="3">Cilia- and flagella-associated protein 54</fullName>
    </submittedName>
</protein>
<gene>
    <name evidence="3" type="primary">LOC103063437</name>
</gene>
<dbReference type="OrthoDB" id="2104158at2759"/>
<evidence type="ECO:0000313" key="3">
    <source>
        <dbReference type="RefSeq" id="XP_007435393.1"/>
    </source>
</evidence>
<keyword evidence="3" id="KW-0966">Cell projection</keyword>
<dbReference type="Pfam" id="PF14858">
    <property type="entry name" value="CFAP54_N"/>
    <property type="match status" value="1"/>
</dbReference>
<sequence>MKHAASHFSHKVGRQPFRCHEPTGRSCHGQRLGPVGFLRHSYFETPERDTKNTERALRSCREDKESASARPSLYFLPLGILLPPPPPRLLGLLDCLLATVRVPLLGQKGRKRMERYVFTSQKQSAIPDSASAGSRHFLWLRGSEKPGGSPIRDRPERLLEPPEAETGSGGRELQGSGAAQARQFLITGWIRHTVIHLYLYFTLRPTVPPHRACCGCCRKAKQGRTSATSLFNIWNNYRPRLPAWYYNETLVKIGDQLMEMKEYKLAFLYCYEQYLQQVSGININKHGLDVHQFKSVFFPNGFRDQSATRTFHVLQARNICLYKMVCDKDSDLLNQDSVKTCFSILAVLQLIMQMTLPHEHLCWIVYNGTVHMYTICRHLMTIGQSAKVLEYLLWASVCMESSIPLLAVHYLTWRATLYAAVCQCYYDCQSGIHGEVFARRGLIKIDELKQMEIMSSSPLSTETKKKFKEATVKMAVMIFKRTAFEPRRRPKGVLRPRIKANLKDAQHLPWPRTITERLLMEIFDCNSSLFFAIMEALFDKNRRTLIPGPPVPDEVEVRDIISELCFAGVDILDGGGVNVPSNTSEISSAITTSPFMQQILAGKNGISADAALRFIKITFSYEEWDSFDHAAVLFFSFLQNQSNPRWKKAEAELRLLLVMQNLLSTRKARHGLCIQGDNIRETAAFRSPGKKYIAFLEGSVQPGKITDDLFLLARTLYSSVCTSKEVHLPDREMIIDATMFLWQKCKVGIQKIQMSGSNFLKFIHKYQTPKWLHILYIINEVIHTINLGNINPVLIAEVSLRLTSVMENIADFKSGDTSVLAEDDSLLLSEYCTSDIPSLLQ</sequence>
<dbReference type="PANTHER" id="PTHR33487:SF1">
    <property type="entry name" value="CILIA- AND FLAGELLA-ASSOCIATED PROTEIN 54"/>
    <property type="match status" value="1"/>
</dbReference>
<evidence type="ECO:0000256" key="1">
    <source>
        <dbReference type="SAM" id="MobiDB-lite"/>
    </source>
</evidence>
<proteinExistence type="predicted"/>
<evidence type="ECO:0000313" key="2">
    <source>
        <dbReference type="Proteomes" id="UP000695026"/>
    </source>
</evidence>
<name>A0A9F2R443_PYTBI</name>
<dbReference type="PANTHER" id="PTHR33487">
    <property type="entry name" value="CILIA- AND FLAGELLA-ASSOCIATED PROTEIN 54"/>
    <property type="match status" value="1"/>
</dbReference>